<evidence type="ECO:0000313" key="3">
    <source>
        <dbReference type="Proteomes" id="UP001180020"/>
    </source>
</evidence>
<dbReference type="EMBL" id="JAUJYO010000002">
    <property type="protein sequence ID" value="KAK1323953.1"/>
    <property type="molecule type" value="Genomic_DNA"/>
</dbReference>
<feature type="compositionally biased region" description="Basic and acidic residues" evidence="1">
    <location>
        <begin position="1"/>
        <end position="15"/>
    </location>
</feature>
<reference evidence="2" key="1">
    <citation type="journal article" date="2023" name="Nat. Commun.">
        <title>Diploid and tetraploid genomes of Acorus and the evolution of monocots.</title>
        <authorList>
            <person name="Ma L."/>
            <person name="Liu K.W."/>
            <person name="Li Z."/>
            <person name="Hsiao Y.Y."/>
            <person name="Qi Y."/>
            <person name="Fu T."/>
            <person name="Tang G.D."/>
            <person name="Zhang D."/>
            <person name="Sun W.H."/>
            <person name="Liu D.K."/>
            <person name="Li Y."/>
            <person name="Chen G.Z."/>
            <person name="Liu X.D."/>
            <person name="Liao X.Y."/>
            <person name="Jiang Y.T."/>
            <person name="Yu X."/>
            <person name="Hao Y."/>
            <person name="Huang J."/>
            <person name="Zhao X.W."/>
            <person name="Ke S."/>
            <person name="Chen Y.Y."/>
            <person name="Wu W.L."/>
            <person name="Hsu J.L."/>
            <person name="Lin Y.F."/>
            <person name="Huang M.D."/>
            <person name="Li C.Y."/>
            <person name="Huang L."/>
            <person name="Wang Z.W."/>
            <person name="Zhao X."/>
            <person name="Zhong W.Y."/>
            <person name="Peng D.H."/>
            <person name="Ahmad S."/>
            <person name="Lan S."/>
            <person name="Zhang J.S."/>
            <person name="Tsai W.C."/>
            <person name="Van de Peer Y."/>
            <person name="Liu Z.J."/>
        </authorList>
    </citation>
    <scope>NUCLEOTIDE SEQUENCE</scope>
    <source>
        <strain evidence="2">CP</strain>
    </source>
</reference>
<feature type="region of interest" description="Disordered" evidence="1">
    <location>
        <begin position="1"/>
        <end position="62"/>
    </location>
</feature>
<gene>
    <name evidence="2" type="ORF">QJS10_CPA02g00881</name>
</gene>
<name>A0AAV9FD04_ACOCL</name>
<proteinExistence type="predicted"/>
<accession>A0AAV9FD04</accession>
<evidence type="ECO:0000313" key="2">
    <source>
        <dbReference type="EMBL" id="KAK1323953.1"/>
    </source>
</evidence>
<organism evidence="2 3">
    <name type="scientific">Acorus calamus</name>
    <name type="common">Sweet flag</name>
    <dbReference type="NCBI Taxonomy" id="4465"/>
    <lineage>
        <taxon>Eukaryota</taxon>
        <taxon>Viridiplantae</taxon>
        <taxon>Streptophyta</taxon>
        <taxon>Embryophyta</taxon>
        <taxon>Tracheophyta</taxon>
        <taxon>Spermatophyta</taxon>
        <taxon>Magnoliopsida</taxon>
        <taxon>Liliopsida</taxon>
        <taxon>Acoraceae</taxon>
        <taxon>Acorus</taxon>
    </lineage>
</organism>
<protein>
    <submittedName>
        <fullName evidence="2">Uncharacterized protein</fullName>
    </submittedName>
</protein>
<keyword evidence="3" id="KW-1185">Reference proteome</keyword>
<comment type="caution">
    <text evidence="2">The sequence shown here is derived from an EMBL/GenBank/DDBJ whole genome shotgun (WGS) entry which is preliminary data.</text>
</comment>
<reference evidence="2" key="2">
    <citation type="submission" date="2023-06" db="EMBL/GenBank/DDBJ databases">
        <authorList>
            <person name="Ma L."/>
            <person name="Liu K.-W."/>
            <person name="Li Z."/>
            <person name="Hsiao Y.-Y."/>
            <person name="Qi Y."/>
            <person name="Fu T."/>
            <person name="Tang G."/>
            <person name="Zhang D."/>
            <person name="Sun W.-H."/>
            <person name="Liu D.-K."/>
            <person name="Li Y."/>
            <person name="Chen G.-Z."/>
            <person name="Liu X.-D."/>
            <person name="Liao X.-Y."/>
            <person name="Jiang Y.-T."/>
            <person name="Yu X."/>
            <person name="Hao Y."/>
            <person name="Huang J."/>
            <person name="Zhao X.-W."/>
            <person name="Ke S."/>
            <person name="Chen Y.-Y."/>
            <person name="Wu W.-L."/>
            <person name="Hsu J.-L."/>
            <person name="Lin Y.-F."/>
            <person name="Huang M.-D."/>
            <person name="Li C.-Y."/>
            <person name="Huang L."/>
            <person name="Wang Z.-W."/>
            <person name="Zhao X."/>
            <person name="Zhong W.-Y."/>
            <person name="Peng D.-H."/>
            <person name="Ahmad S."/>
            <person name="Lan S."/>
            <person name="Zhang J.-S."/>
            <person name="Tsai W.-C."/>
            <person name="Van De Peer Y."/>
            <person name="Liu Z.-J."/>
        </authorList>
    </citation>
    <scope>NUCLEOTIDE SEQUENCE</scope>
    <source>
        <strain evidence="2">CP</strain>
        <tissue evidence="2">Leaves</tissue>
    </source>
</reference>
<feature type="compositionally biased region" description="Basic residues" evidence="1">
    <location>
        <begin position="29"/>
        <end position="45"/>
    </location>
</feature>
<sequence length="105" mass="12201">MEKWWRREGKGRCEGMEEGSTASSGTPRQRQRIRRRRKPVRRPRPRFGTLQPPIPSTRSKASTTFRLPDVMVKKGPMLLPVLESKIDEGFKLNYGPRNRIGRVLT</sequence>
<evidence type="ECO:0000256" key="1">
    <source>
        <dbReference type="SAM" id="MobiDB-lite"/>
    </source>
</evidence>
<dbReference type="Proteomes" id="UP001180020">
    <property type="component" value="Unassembled WGS sequence"/>
</dbReference>
<dbReference type="AlphaFoldDB" id="A0AAV9FD04"/>